<comment type="similarity">
    <text evidence="7">Belongs to the CENP-W/WIP1 family.</text>
</comment>
<dbReference type="GO" id="GO:0005654">
    <property type="term" value="C:nucleoplasm"/>
    <property type="evidence" value="ECO:0007669"/>
    <property type="project" value="TreeGrafter"/>
</dbReference>
<evidence type="ECO:0000256" key="2">
    <source>
        <dbReference type="ARBA" id="ARBA00004629"/>
    </source>
</evidence>
<keyword evidence="4" id="KW-0995">Kinetochore</keyword>
<name>A0A1D2JAE0_PARBR</name>
<organism evidence="8 9">
    <name type="scientific">Paracoccidioides brasiliensis</name>
    <dbReference type="NCBI Taxonomy" id="121759"/>
    <lineage>
        <taxon>Eukaryota</taxon>
        <taxon>Fungi</taxon>
        <taxon>Dikarya</taxon>
        <taxon>Ascomycota</taxon>
        <taxon>Pezizomycotina</taxon>
        <taxon>Eurotiomycetes</taxon>
        <taxon>Eurotiomycetidae</taxon>
        <taxon>Onygenales</taxon>
        <taxon>Ajellomycetaceae</taxon>
        <taxon>Paracoccidioides</taxon>
    </lineage>
</organism>
<dbReference type="InterPro" id="IPR003958">
    <property type="entry name" value="CBFA_NFYB_domain"/>
</dbReference>
<proteinExistence type="inferred from homology"/>
<evidence type="ECO:0000256" key="4">
    <source>
        <dbReference type="ARBA" id="ARBA00022838"/>
    </source>
</evidence>
<accession>A0A1D2JAE0</accession>
<dbReference type="AlphaFoldDB" id="A0A1D2JAE0"/>
<dbReference type="EMBL" id="LZYO01000240">
    <property type="protein sequence ID" value="ODH23367.1"/>
    <property type="molecule type" value="Genomic_DNA"/>
</dbReference>
<dbReference type="OrthoDB" id="2543597at2759"/>
<dbReference type="SUPFAM" id="SSF47113">
    <property type="entry name" value="Histone-fold"/>
    <property type="match status" value="1"/>
</dbReference>
<dbReference type="InterPro" id="IPR052484">
    <property type="entry name" value="CENP-W/WIP1"/>
</dbReference>
<comment type="caution">
    <text evidence="8">The sequence shown here is derived from an EMBL/GenBank/DDBJ whole genome shotgun (WGS) entry which is preliminary data.</text>
</comment>
<dbReference type="CDD" id="cd13732">
    <property type="entry name" value="HFD_CENP-W"/>
    <property type="match status" value="1"/>
</dbReference>
<evidence type="ECO:0000256" key="7">
    <source>
        <dbReference type="ARBA" id="ARBA00038432"/>
    </source>
</evidence>
<gene>
    <name evidence="8" type="ORF">ACO22_05385</name>
</gene>
<evidence type="ECO:0000256" key="3">
    <source>
        <dbReference type="ARBA" id="ARBA00022454"/>
    </source>
</evidence>
<sequence>MVLAPKIYPRATVKRIVKAHTKRNISKNADVLIFLDYMLFMEELMREASIRSRRSGEKAISAKNIRKVAEVGMLPIYICNALADL</sequence>
<dbReference type="PANTHER" id="PTHR34832:SF1">
    <property type="entry name" value="CENTROMERE PROTEIN W"/>
    <property type="match status" value="1"/>
</dbReference>
<dbReference type="GO" id="GO:0007059">
    <property type="term" value="P:chromosome segregation"/>
    <property type="evidence" value="ECO:0007669"/>
    <property type="project" value="TreeGrafter"/>
</dbReference>
<dbReference type="GO" id="GO:0000776">
    <property type="term" value="C:kinetochore"/>
    <property type="evidence" value="ECO:0007669"/>
    <property type="project" value="UniProtKB-KW"/>
</dbReference>
<dbReference type="Pfam" id="PF00808">
    <property type="entry name" value="CBFD_NFYB_HMF"/>
    <property type="match status" value="1"/>
</dbReference>
<evidence type="ECO:0000256" key="1">
    <source>
        <dbReference type="ARBA" id="ARBA00004123"/>
    </source>
</evidence>
<dbReference type="GO" id="GO:0051382">
    <property type="term" value="P:kinetochore assembly"/>
    <property type="evidence" value="ECO:0007669"/>
    <property type="project" value="TreeGrafter"/>
</dbReference>
<evidence type="ECO:0000313" key="8">
    <source>
        <dbReference type="EMBL" id="ODH23367.1"/>
    </source>
</evidence>
<dbReference type="GO" id="GO:0000278">
    <property type="term" value="P:mitotic cell cycle"/>
    <property type="evidence" value="ECO:0007669"/>
    <property type="project" value="TreeGrafter"/>
</dbReference>
<comment type="subcellular location">
    <subcellularLocation>
        <location evidence="2">Chromosome</location>
        <location evidence="2">Centromere</location>
        <location evidence="2">Kinetochore</location>
    </subcellularLocation>
    <subcellularLocation>
        <location evidence="1">Nucleus</location>
    </subcellularLocation>
</comment>
<dbReference type="Proteomes" id="UP000242814">
    <property type="component" value="Unassembled WGS sequence"/>
</dbReference>
<evidence type="ECO:0000256" key="5">
    <source>
        <dbReference type="ARBA" id="ARBA00023242"/>
    </source>
</evidence>
<keyword evidence="5" id="KW-0539">Nucleus</keyword>
<dbReference type="GO" id="GO:0046982">
    <property type="term" value="F:protein heterodimerization activity"/>
    <property type="evidence" value="ECO:0007669"/>
    <property type="project" value="InterPro"/>
</dbReference>
<dbReference type="InterPro" id="IPR009072">
    <property type="entry name" value="Histone-fold"/>
</dbReference>
<dbReference type="VEuPathDB" id="FungiDB:PADG_02091"/>
<keyword evidence="6" id="KW-0137">Centromere</keyword>
<dbReference type="Gene3D" id="1.10.20.10">
    <property type="entry name" value="Histone, subunit A"/>
    <property type="match status" value="1"/>
</dbReference>
<protein>
    <submittedName>
        <fullName evidence="8">Uncharacterized protein</fullName>
    </submittedName>
</protein>
<reference evidence="8 9" key="1">
    <citation type="submission" date="2016-06" db="EMBL/GenBank/DDBJ databases">
        <authorList>
            <person name="Kjaerup R.B."/>
            <person name="Dalgaard T.S."/>
            <person name="Juul-Madsen H.R."/>
        </authorList>
    </citation>
    <scope>NUCLEOTIDE SEQUENCE [LARGE SCALE GENOMIC DNA]</scope>
    <source>
        <strain evidence="8 9">Pb300</strain>
    </source>
</reference>
<dbReference type="VEuPathDB" id="FungiDB:PABG_03522"/>
<evidence type="ECO:0000313" key="9">
    <source>
        <dbReference type="Proteomes" id="UP000242814"/>
    </source>
</evidence>
<dbReference type="FunFam" id="1.10.20.10:FF:000075">
    <property type="entry name" value="WGS project CABT00000000 data, contig 2.56"/>
    <property type="match status" value="1"/>
</dbReference>
<keyword evidence="3" id="KW-0158">Chromosome</keyword>
<dbReference type="PANTHER" id="PTHR34832">
    <property type="entry name" value="CENTROMERE PROTEIN W"/>
    <property type="match status" value="1"/>
</dbReference>
<evidence type="ECO:0000256" key="6">
    <source>
        <dbReference type="ARBA" id="ARBA00023328"/>
    </source>
</evidence>